<accession>A0A4R6SQU3</accession>
<dbReference type="EMBL" id="SNXZ01000001">
    <property type="protein sequence ID" value="TDQ05922.1"/>
    <property type="molecule type" value="Genomic_DNA"/>
</dbReference>
<organism evidence="5 6">
    <name type="scientific">Labedaea rhizosphaerae</name>
    <dbReference type="NCBI Taxonomy" id="598644"/>
    <lineage>
        <taxon>Bacteria</taxon>
        <taxon>Bacillati</taxon>
        <taxon>Actinomycetota</taxon>
        <taxon>Actinomycetes</taxon>
        <taxon>Pseudonocardiales</taxon>
        <taxon>Pseudonocardiaceae</taxon>
        <taxon>Labedaea</taxon>
    </lineage>
</organism>
<keyword evidence="2" id="KW-0238">DNA-binding</keyword>
<gene>
    <name evidence="5" type="ORF">EV186_1011900</name>
</gene>
<evidence type="ECO:0000313" key="5">
    <source>
        <dbReference type="EMBL" id="TDQ05922.1"/>
    </source>
</evidence>
<dbReference type="OrthoDB" id="370168at2"/>
<dbReference type="InterPro" id="IPR002577">
    <property type="entry name" value="HTH_HxlR"/>
</dbReference>
<dbReference type="PROSITE" id="PS51118">
    <property type="entry name" value="HTH_HXLR"/>
    <property type="match status" value="1"/>
</dbReference>
<protein>
    <submittedName>
        <fullName evidence="5">HxlR family transcriptional regulator</fullName>
    </submittedName>
</protein>
<dbReference type="Gene3D" id="1.10.10.10">
    <property type="entry name" value="Winged helix-like DNA-binding domain superfamily/Winged helix DNA-binding domain"/>
    <property type="match status" value="1"/>
</dbReference>
<evidence type="ECO:0000256" key="2">
    <source>
        <dbReference type="ARBA" id="ARBA00023125"/>
    </source>
</evidence>
<keyword evidence="1" id="KW-0805">Transcription regulation</keyword>
<name>A0A4R6SQU3_LABRH</name>
<keyword evidence="6" id="KW-1185">Reference proteome</keyword>
<dbReference type="AlphaFoldDB" id="A0A4R6SQU3"/>
<evidence type="ECO:0000256" key="1">
    <source>
        <dbReference type="ARBA" id="ARBA00023015"/>
    </source>
</evidence>
<sequence>MVTNEVRSLDGRFNVMALACPTRAVIDRIGDKWTLLVLYALGSGRLRFSQLRAQVQGVSQKMLTQTLRGMERDGLLSRTVHAEVPPRVEYELTELGRGLQEVVAGIRLWAYGHMDEIDEARERYDTKI</sequence>
<keyword evidence="3" id="KW-0804">Transcription</keyword>
<feature type="domain" description="HTH hxlR-type" evidence="4">
    <location>
        <begin position="20"/>
        <end position="118"/>
    </location>
</feature>
<dbReference type="Pfam" id="PF01638">
    <property type="entry name" value="HxlR"/>
    <property type="match status" value="1"/>
</dbReference>
<reference evidence="5 6" key="1">
    <citation type="submission" date="2019-03" db="EMBL/GenBank/DDBJ databases">
        <title>Genomic Encyclopedia of Type Strains, Phase IV (KMG-IV): sequencing the most valuable type-strain genomes for metagenomic binning, comparative biology and taxonomic classification.</title>
        <authorList>
            <person name="Goeker M."/>
        </authorList>
    </citation>
    <scope>NUCLEOTIDE SEQUENCE [LARGE SCALE GENOMIC DNA]</scope>
    <source>
        <strain evidence="5 6">DSM 45361</strain>
    </source>
</reference>
<comment type="caution">
    <text evidence="5">The sequence shown here is derived from an EMBL/GenBank/DDBJ whole genome shotgun (WGS) entry which is preliminary data.</text>
</comment>
<dbReference type="GO" id="GO:0003677">
    <property type="term" value="F:DNA binding"/>
    <property type="evidence" value="ECO:0007669"/>
    <property type="project" value="UniProtKB-KW"/>
</dbReference>
<dbReference type="InterPro" id="IPR036388">
    <property type="entry name" value="WH-like_DNA-bd_sf"/>
</dbReference>
<dbReference type="Proteomes" id="UP000295444">
    <property type="component" value="Unassembled WGS sequence"/>
</dbReference>
<dbReference type="InterPro" id="IPR036390">
    <property type="entry name" value="WH_DNA-bd_sf"/>
</dbReference>
<evidence type="ECO:0000313" key="6">
    <source>
        <dbReference type="Proteomes" id="UP000295444"/>
    </source>
</evidence>
<dbReference type="PANTHER" id="PTHR33204:SF39">
    <property type="entry name" value="TRANSCRIPTIONAL REGULATORY PROTEIN"/>
    <property type="match status" value="1"/>
</dbReference>
<dbReference type="PANTHER" id="PTHR33204">
    <property type="entry name" value="TRANSCRIPTIONAL REGULATOR, MARR FAMILY"/>
    <property type="match status" value="1"/>
</dbReference>
<evidence type="ECO:0000256" key="3">
    <source>
        <dbReference type="ARBA" id="ARBA00023163"/>
    </source>
</evidence>
<evidence type="ECO:0000259" key="4">
    <source>
        <dbReference type="PROSITE" id="PS51118"/>
    </source>
</evidence>
<dbReference type="SUPFAM" id="SSF46785">
    <property type="entry name" value="Winged helix' DNA-binding domain"/>
    <property type="match status" value="1"/>
</dbReference>
<dbReference type="RefSeq" id="WP_133848588.1">
    <property type="nucleotide sequence ID" value="NZ_SNXZ01000001.1"/>
</dbReference>
<proteinExistence type="predicted"/>